<dbReference type="PROSITE" id="PS50928">
    <property type="entry name" value="ABC_TM1"/>
    <property type="match status" value="1"/>
</dbReference>
<dbReference type="InterPro" id="IPR000515">
    <property type="entry name" value="MetI-like"/>
</dbReference>
<comment type="similarity">
    <text evidence="5">Belongs to the binding-protein-dependent transport system permease family.</text>
</comment>
<dbReference type="Pfam" id="PF00528">
    <property type="entry name" value="BPD_transp_1"/>
    <property type="match status" value="1"/>
</dbReference>
<comment type="caution">
    <text evidence="8">The sequence shown here is derived from an EMBL/GenBank/DDBJ whole genome shotgun (WGS) entry which is preliminary data.</text>
</comment>
<dbReference type="SUPFAM" id="SSF161098">
    <property type="entry name" value="MetI-like"/>
    <property type="match status" value="1"/>
</dbReference>
<dbReference type="Proteomes" id="UP000451471">
    <property type="component" value="Unassembled WGS sequence"/>
</dbReference>
<evidence type="ECO:0000256" key="2">
    <source>
        <dbReference type="ARBA" id="ARBA00022692"/>
    </source>
</evidence>
<dbReference type="AlphaFoldDB" id="A0A6B0GI39"/>
<proteinExistence type="inferred from homology"/>
<keyword evidence="5" id="KW-0813">Transport</keyword>
<feature type="region of interest" description="Disordered" evidence="6">
    <location>
        <begin position="1"/>
        <end position="25"/>
    </location>
</feature>
<protein>
    <submittedName>
        <fullName evidence="8">ABC transporter permease subunit</fullName>
    </submittedName>
</protein>
<keyword evidence="3 5" id="KW-1133">Transmembrane helix</keyword>
<evidence type="ECO:0000313" key="8">
    <source>
        <dbReference type="EMBL" id="MWG33471.1"/>
    </source>
</evidence>
<feature type="transmembrane region" description="Helical" evidence="5">
    <location>
        <begin position="181"/>
        <end position="199"/>
    </location>
</feature>
<dbReference type="InterPro" id="IPR035906">
    <property type="entry name" value="MetI-like_sf"/>
</dbReference>
<feature type="compositionally biased region" description="Polar residues" evidence="6">
    <location>
        <begin position="1"/>
        <end position="14"/>
    </location>
</feature>
<feature type="transmembrane region" description="Helical" evidence="5">
    <location>
        <begin position="287"/>
        <end position="308"/>
    </location>
</feature>
<keyword evidence="9" id="KW-1185">Reference proteome</keyword>
<feature type="transmembrane region" description="Helical" evidence="5">
    <location>
        <begin position="118"/>
        <end position="143"/>
    </location>
</feature>
<accession>A0A6B0GI39</accession>
<feature type="transmembrane region" description="Helical" evidence="5">
    <location>
        <begin position="57"/>
        <end position="77"/>
    </location>
</feature>
<comment type="subcellular location">
    <subcellularLocation>
        <location evidence="5">Cell membrane</location>
        <topology evidence="5">Multi-pass membrane protein</topology>
    </subcellularLocation>
    <subcellularLocation>
        <location evidence="1">Membrane</location>
        <topology evidence="1">Multi-pass membrane protein</topology>
    </subcellularLocation>
</comment>
<name>A0A6B0GI39_9EURY</name>
<dbReference type="PANTHER" id="PTHR42729:SF1">
    <property type="entry name" value="OLIGO_DIPEPTIDE TRANSPORT, PERMEASE PROTEIN (DPPC-2)"/>
    <property type="match status" value="1"/>
</dbReference>
<feature type="domain" description="ABC transmembrane type-1" evidence="7">
    <location>
        <begin position="120"/>
        <end position="309"/>
    </location>
</feature>
<keyword evidence="2 5" id="KW-0812">Transmembrane</keyword>
<dbReference type="Gene3D" id="1.10.3720.10">
    <property type="entry name" value="MetI-like"/>
    <property type="match status" value="1"/>
</dbReference>
<dbReference type="GO" id="GO:0055085">
    <property type="term" value="P:transmembrane transport"/>
    <property type="evidence" value="ECO:0007669"/>
    <property type="project" value="InterPro"/>
</dbReference>
<sequence length="343" mass="37699">MTQMATETDSQSSSEEIDWRSESSSAEMTRRDRAEEFYRRWVYEPVVIAWSDVRTRLGILILGGYLLMAAVDVFGLWRNPSTNQAPQLLPPFENWSFPLGTTNSGVDLLALIIDSTPFILLMVLAGGVWATSLAVVVGTVSGYKGGRVDTAITSVSDFFMAIPGLPLVIVLAIALSPENPILLGVVLTINYWAGLGRSIRSQVLSIREASYVEASRTMGTSTPRIIVKDVLPNIMPYVMVNFVLAARYTIFASVGLYFIGVLPYTGQNWGVTLNNAYYQGGLFTTEALHWLLVPMIAIVGLAFGLILLSQGMDRIFNPRVRTRLSGESESVEEDENTTTTGMF</sequence>
<evidence type="ECO:0000256" key="5">
    <source>
        <dbReference type="RuleBase" id="RU363032"/>
    </source>
</evidence>
<evidence type="ECO:0000256" key="3">
    <source>
        <dbReference type="ARBA" id="ARBA00022989"/>
    </source>
</evidence>
<evidence type="ECO:0000256" key="6">
    <source>
        <dbReference type="SAM" id="MobiDB-lite"/>
    </source>
</evidence>
<keyword evidence="4 5" id="KW-0472">Membrane</keyword>
<feature type="transmembrane region" description="Helical" evidence="5">
    <location>
        <begin position="155"/>
        <end position="175"/>
    </location>
</feature>
<dbReference type="EMBL" id="WSZK01000007">
    <property type="protein sequence ID" value="MWG33471.1"/>
    <property type="molecule type" value="Genomic_DNA"/>
</dbReference>
<reference evidence="8 9" key="1">
    <citation type="submission" date="2019-12" db="EMBL/GenBank/DDBJ databases">
        <title>Halocatena pleomorpha gen. nov. sp. nov., an extremely halophilic archaeon of family Halobacteriaceae isolated from saltpan soil.</title>
        <authorList>
            <person name="Pal Y."/>
            <person name="Verma A."/>
            <person name="Krishnamurthi S."/>
            <person name="Kumar P."/>
        </authorList>
    </citation>
    <scope>NUCLEOTIDE SEQUENCE [LARGE SCALE GENOMIC DNA]</scope>
    <source>
        <strain evidence="8 9">JCM 16495</strain>
    </source>
</reference>
<dbReference type="CDD" id="cd06261">
    <property type="entry name" value="TM_PBP2"/>
    <property type="match status" value="1"/>
</dbReference>
<dbReference type="PANTHER" id="PTHR42729">
    <property type="entry name" value="OLIGO/DIPEPTIDE TRANSPORT, PERMEASE PROTEIN (DPPC-2)"/>
    <property type="match status" value="1"/>
</dbReference>
<evidence type="ECO:0000256" key="1">
    <source>
        <dbReference type="ARBA" id="ARBA00004141"/>
    </source>
</evidence>
<evidence type="ECO:0000256" key="4">
    <source>
        <dbReference type="ARBA" id="ARBA00023136"/>
    </source>
</evidence>
<evidence type="ECO:0000313" key="9">
    <source>
        <dbReference type="Proteomes" id="UP000451471"/>
    </source>
</evidence>
<evidence type="ECO:0000259" key="7">
    <source>
        <dbReference type="PROSITE" id="PS50928"/>
    </source>
</evidence>
<feature type="transmembrane region" description="Helical" evidence="5">
    <location>
        <begin position="234"/>
        <end position="259"/>
    </location>
</feature>
<organism evidence="8 9">
    <name type="scientific">Halomarina oriensis</name>
    <dbReference type="NCBI Taxonomy" id="671145"/>
    <lineage>
        <taxon>Archaea</taxon>
        <taxon>Methanobacteriati</taxon>
        <taxon>Methanobacteriota</taxon>
        <taxon>Stenosarchaea group</taxon>
        <taxon>Halobacteria</taxon>
        <taxon>Halobacteriales</taxon>
        <taxon>Natronomonadaceae</taxon>
        <taxon>Halomarina</taxon>
    </lineage>
</organism>
<dbReference type="GO" id="GO:0005886">
    <property type="term" value="C:plasma membrane"/>
    <property type="evidence" value="ECO:0007669"/>
    <property type="project" value="UniProtKB-SubCell"/>
</dbReference>
<gene>
    <name evidence="8" type="ORF">GQS65_03025</name>
</gene>